<proteinExistence type="inferred from homology"/>
<reference evidence="10" key="1">
    <citation type="submission" date="2022-08" db="EMBL/GenBank/DDBJ databases">
        <title>Draft genome sequencing of Roseisolibacter agri AW1220.</title>
        <authorList>
            <person name="Tobiishi Y."/>
            <person name="Tonouchi A."/>
        </authorList>
    </citation>
    <scope>NUCLEOTIDE SEQUENCE</scope>
    <source>
        <strain evidence="10">AW1220</strain>
    </source>
</reference>
<evidence type="ECO:0000256" key="6">
    <source>
        <dbReference type="ARBA" id="ARBA00023002"/>
    </source>
</evidence>
<keyword evidence="4" id="KW-0285">Flavoprotein</keyword>
<protein>
    <recommendedName>
        <fullName evidence="8">Propionate 3-nitronate monooxygenase</fullName>
    </recommendedName>
</protein>
<evidence type="ECO:0000256" key="8">
    <source>
        <dbReference type="ARBA" id="ARBA00031155"/>
    </source>
</evidence>
<comment type="cofactor">
    <cofactor evidence="1">
        <name>FMN</name>
        <dbReference type="ChEBI" id="CHEBI:58210"/>
    </cofactor>
</comment>
<dbReference type="InterPro" id="IPR004136">
    <property type="entry name" value="NMO"/>
</dbReference>
<keyword evidence="11" id="KW-1185">Reference proteome</keyword>
<evidence type="ECO:0000256" key="1">
    <source>
        <dbReference type="ARBA" id="ARBA00001917"/>
    </source>
</evidence>
<keyword evidence="6" id="KW-0560">Oxidoreductase</keyword>
<dbReference type="EMBL" id="BRXS01000005">
    <property type="protein sequence ID" value="GLC26882.1"/>
    <property type="molecule type" value="Genomic_DNA"/>
</dbReference>
<dbReference type="SUPFAM" id="SSF51412">
    <property type="entry name" value="Inosine monophosphate dehydrogenase (IMPDH)"/>
    <property type="match status" value="1"/>
</dbReference>
<dbReference type="InterPro" id="IPR013785">
    <property type="entry name" value="Aldolase_TIM"/>
</dbReference>
<dbReference type="Gene3D" id="3.20.20.70">
    <property type="entry name" value="Aldolase class I"/>
    <property type="match status" value="1"/>
</dbReference>
<accession>A0AA37QAS7</accession>
<dbReference type="GO" id="GO:0018580">
    <property type="term" value="F:nitronate monooxygenase activity"/>
    <property type="evidence" value="ECO:0007669"/>
    <property type="project" value="InterPro"/>
</dbReference>
<dbReference type="Pfam" id="PF03060">
    <property type="entry name" value="NMO"/>
    <property type="match status" value="1"/>
</dbReference>
<dbReference type="AlphaFoldDB" id="A0AA37QAS7"/>
<evidence type="ECO:0000313" key="11">
    <source>
        <dbReference type="Proteomes" id="UP001161325"/>
    </source>
</evidence>
<dbReference type="GO" id="GO:0009636">
    <property type="term" value="P:response to toxic substance"/>
    <property type="evidence" value="ECO:0007669"/>
    <property type="project" value="UniProtKB-KW"/>
</dbReference>
<dbReference type="RefSeq" id="WP_284351332.1">
    <property type="nucleotide sequence ID" value="NZ_BRXS01000005.1"/>
</dbReference>
<comment type="similarity">
    <text evidence="2">Belongs to the nitronate monooxygenase family. NMO class I subfamily.</text>
</comment>
<evidence type="ECO:0000256" key="5">
    <source>
        <dbReference type="ARBA" id="ARBA00022643"/>
    </source>
</evidence>
<dbReference type="CDD" id="cd04730">
    <property type="entry name" value="NPD_like"/>
    <property type="match status" value="1"/>
</dbReference>
<dbReference type="Proteomes" id="UP001161325">
    <property type="component" value="Unassembled WGS sequence"/>
</dbReference>
<dbReference type="PANTHER" id="PTHR42747">
    <property type="entry name" value="NITRONATE MONOOXYGENASE-RELATED"/>
    <property type="match status" value="1"/>
</dbReference>
<name>A0AA37QAS7_9BACT</name>
<evidence type="ECO:0000256" key="4">
    <source>
        <dbReference type="ARBA" id="ARBA00022630"/>
    </source>
</evidence>
<comment type="catalytic activity">
    <reaction evidence="9">
        <text>3 propionate 3-nitronate + 3 O2 + H2O = 3 3-oxopropanoate + 2 nitrate + nitrite + H2O2 + 3 H(+)</text>
        <dbReference type="Rhea" id="RHEA:57332"/>
        <dbReference type="ChEBI" id="CHEBI:15377"/>
        <dbReference type="ChEBI" id="CHEBI:15378"/>
        <dbReference type="ChEBI" id="CHEBI:15379"/>
        <dbReference type="ChEBI" id="CHEBI:16240"/>
        <dbReference type="ChEBI" id="CHEBI:16301"/>
        <dbReference type="ChEBI" id="CHEBI:17632"/>
        <dbReference type="ChEBI" id="CHEBI:33190"/>
        <dbReference type="ChEBI" id="CHEBI:136067"/>
    </reaction>
</comment>
<comment type="caution">
    <text evidence="10">The sequence shown here is derived from an EMBL/GenBank/DDBJ whole genome shotgun (WGS) entry which is preliminary data.</text>
</comment>
<sequence>MTALASAESALLRLFGIRHPVVQAPMAGGWTTPELVAAVSNAGALGALAAARLTTPQLEDALERVRALTTRPFAVNFLLAAPAPPPRDTQAMDAVLDRLRAAHGLPPSVARPAAPPAALVDEQLGLVLAAGVPIVSFAMGDPGDRIARVQAAGAVAVAAATTVAEAELLAARGADAVVAQGAEAGGHRGTFEVGADGEVPLVGTMALVPAIVDAVRVPVLASGGIMDARGLVAALALGAGGVQMGTRFLLAHESGAYPAYRRALIAARETDTAVTRAISGRPARALRNALVDAIAAAGDAGVSPLPYPHQALASGDLYAAARTRDDAALAAMLAGQGLRLARAEQPARAIVEELVAERTRIVQALAR</sequence>
<dbReference type="PANTHER" id="PTHR42747:SF3">
    <property type="entry name" value="NITRONATE MONOOXYGENASE-RELATED"/>
    <property type="match status" value="1"/>
</dbReference>
<organism evidence="10 11">
    <name type="scientific">Roseisolibacter agri</name>
    <dbReference type="NCBI Taxonomy" id="2014610"/>
    <lineage>
        <taxon>Bacteria</taxon>
        <taxon>Pseudomonadati</taxon>
        <taxon>Gemmatimonadota</taxon>
        <taxon>Gemmatimonadia</taxon>
        <taxon>Gemmatimonadales</taxon>
        <taxon>Gemmatimonadaceae</taxon>
        <taxon>Roseisolibacter</taxon>
    </lineage>
</organism>
<gene>
    <name evidence="10" type="ORF">rosag_33950</name>
</gene>
<evidence type="ECO:0000313" key="10">
    <source>
        <dbReference type="EMBL" id="GLC26882.1"/>
    </source>
</evidence>
<evidence type="ECO:0000256" key="7">
    <source>
        <dbReference type="ARBA" id="ARBA00023033"/>
    </source>
</evidence>
<keyword evidence="3" id="KW-0216">Detoxification</keyword>
<keyword evidence="7" id="KW-0503">Monooxygenase</keyword>
<evidence type="ECO:0000256" key="9">
    <source>
        <dbReference type="ARBA" id="ARBA00049401"/>
    </source>
</evidence>
<evidence type="ECO:0000256" key="2">
    <source>
        <dbReference type="ARBA" id="ARBA00009881"/>
    </source>
</evidence>
<evidence type="ECO:0000256" key="3">
    <source>
        <dbReference type="ARBA" id="ARBA00022575"/>
    </source>
</evidence>
<keyword evidence="5" id="KW-0288">FMN</keyword>